<sequence length="167" mass="18934">MKKIFLMVAIIAIFSTKFSFAQTKSHEALNQVLSTYYDLKNALATDKNDSVAEKARVFITKIEAVPHQDLPETQHKVWIEQSTLIKAKAKELTVAKNIATQRKAFEGISNPMIKLVKTINFNSDIVYIQHCPMAKASWLNEKESIENPYYGKMMFECGSVTETLKAN</sequence>
<name>A0A4R5MNI5_9SPHI</name>
<keyword evidence="4" id="KW-1185">Reference proteome</keyword>
<dbReference type="EMBL" id="SJCY01000002">
    <property type="protein sequence ID" value="TDG37324.1"/>
    <property type="molecule type" value="Genomic_DNA"/>
</dbReference>
<evidence type="ECO:0000313" key="4">
    <source>
        <dbReference type="Proteomes" id="UP000295668"/>
    </source>
</evidence>
<feature type="domain" description="DUF3347" evidence="2">
    <location>
        <begin position="32"/>
        <end position="122"/>
    </location>
</feature>
<proteinExistence type="predicted"/>
<evidence type="ECO:0000256" key="1">
    <source>
        <dbReference type="SAM" id="SignalP"/>
    </source>
</evidence>
<dbReference type="Proteomes" id="UP000295668">
    <property type="component" value="Unassembled WGS sequence"/>
</dbReference>
<dbReference type="Pfam" id="PF11827">
    <property type="entry name" value="DUF3347"/>
    <property type="match status" value="1"/>
</dbReference>
<keyword evidence="1" id="KW-0732">Signal</keyword>
<dbReference type="InterPro" id="IPR021782">
    <property type="entry name" value="DUF3347"/>
</dbReference>
<organism evidence="3 4">
    <name type="scientific">Pedobacter changchengzhani</name>
    <dbReference type="NCBI Taxonomy" id="2529274"/>
    <lineage>
        <taxon>Bacteria</taxon>
        <taxon>Pseudomonadati</taxon>
        <taxon>Bacteroidota</taxon>
        <taxon>Sphingobacteriia</taxon>
        <taxon>Sphingobacteriales</taxon>
        <taxon>Sphingobacteriaceae</taxon>
        <taxon>Pedobacter</taxon>
    </lineage>
</organism>
<evidence type="ECO:0000313" key="3">
    <source>
        <dbReference type="EMBL" id="TDG37324.1"/>
    </source>
</evidence>
<dbReference type="RefSeq" id="WP_133261417.1">
    <property type="nucleotide sequence ID" value="NZ_SJCY01000002.1"/>
</dbReference>
<dbReference type="OrthoDB" id="5513217at2"/>
<feature type="signal peptide" evidence="1">
    <location>
        <begin position="1"/>
        <end position="21"/>
    </location>
</feature>
<accession>A0A4R5MNI5</accession>
<feature type="chain" id="PRO_5020360301" evidence="1">
    <location>
        <begin position="22"/>
        <end position="167"/>
    </location>
</feature>
<comment type="caution">
    <text evidence="3">The sequence shown here is derived from an EMBL/GenBank/DDBJ whole genome shotgun (WGS) entry which is preliminary data.</text>
</comment>
<gene>
    <name evidence="3" type="ORF">EZJ43_04185</name>
</gene>
<reference evidence="3 4" key="1">
    <citation type="submission" date="2019-02" db="EMBL/GenBank/DDBJ databases">
        <title>Pedobacter sp. nov., a novel speices isolated from soil of pinguins habitat in Antarcitica.</title>
        <authorList>
            <person name="He R.-H."/>
        </authorList>
    </citation>
    <scope>NUCLEOTIDE SEQUENCE [LARGE SCALE GENOMIC DNA]</scope>
    <source>
        <strain evidence="3 4">E01020</strain>
    </source>
</reference>
<dbReference type="AlphaFoldDB" id="A0A4R5MNI5"/>
<protein>
    <submittedName>
        <fullName evidence="3">DUF3347 domain-containing protein</fullName>
    </submittedName>
</protein>
<evidence type="ECO:0000259" key="2">
    <source>
        <dbReference type="Pfam" id="PF11827"/>
    </source>
</evidence>